<keyword evidence="1" id="KW-0175">Coiled coil</keyword>
<dbReference type="Proteomes" id="UP000596660">
    <property type="component" value="Unplaced"/>
</dbReference>
<name>A0A803KTW9_CHEQI</name>
<evidence type="ECO:0000313" key="2">
    <source>
        <dbReference type="EnsemblPlants" id="AUR62002477-RA:cds"/>
    </source>
</evidence>
<organism evidence="2 3">
    <name type="scientific">Chenopodium quinoa</name>
    <name type="common">Quinoa</name>
    <dbReference type="NCBI Taxonomy" id="63459"/>
    <lineage>
        <taxon>Eukaryota</taxon>
        <taxon>Viridiplantae</taxon>
        <taxon>Streptophyta</taxon>
        <taxon>Embryophyta</taxon>
        <taxon>Tracheophyta</taxon>
        <taxon>Spermatophyta</taxon>
        <taxon>Magnoliopsida</taxon>
        <taxon>eudicotyledons</taxon>
        <taxon>Gunneridae</taxon>
        <taxon>Pentapetalae</taxon>
        <taxon>Caryophyllales</taxon>
        <taxon>Chenopodiaceae</taxon>
        <taxon>Chenopodioideae</taxon>
        <taxon>Atripliceae</taxon>
        <taxon>Chenopodium</taxon>
    </lineage>
</organism>
<reference evidence="2" key="1">
    <citation type="journal article" date="2017" name="Nature">
        <title>The genome of Chenopodium quinoa.</title>
        <authorList>
            <person name="Jarvis D.E."/>
            <person name="Ho Y.S."/>
            <person name="Lightfoot D.J."/>
            <person name="Schmoeckel S.M."/>
            <person name="Li B."/>
            <person name="Borm T.J.A."/>
            <person name="Ohyanagi H."/>
            <person name="Mineta K."/>
            <person name="Michell C.T."/>
            <person name="Saber N."/>
            <person name="Kharbatia N.M."/>
            <person name="Rupper R.R."/>
            <person name="Sharp A.R."/>
            <person name="Dally N."/>
            <person name="Boughton B.A."/>
            <person name="Woo Y.H."/>
            <person name="Gao G."/>
            <person name="Schijlen E.G.W.M."/>
            <person name="Guo X."/>
            <person name="Momin A.A."/>
            <person name="Negrao S."/>
            <person name="Al-Babili S."/>
            <person name="Gehring C."/>
            <person name="Roessner U."/>
            <person name="Jung C."/>
            <person name="Murphy K."/>
            <person name="Arold S.T."/>
            <person name="Gojobori T."/>
            <person name="van der Linden C.G."/>
            <person name="van Loo E.N."/>
            <person name="Jellen E.N."/>
            <person name="Maughan P.J."/>
            <person name="Tester M."/>
        </authorList>
    </citation>
    <scope>NUCLEOTIDE SEQUENCE [LARGE SCALE GENOMIC DNA]</scope>
    <source>
        <strain evidence="2">cv. PI 614886</strain>
    </source>
</reference>
<evidence type="ECO:0000256" key="1">
    <source>
        <dbReference type="SAM" id="Coils"/>
    </source>
</evidence>
<dbReference type="Gramene" id="AUR62002477-RA">
    <property type="protein sequence ID" value="AUR62002477-RA:cds"/>
    <property type="gene ID" value="AUR62002477"/>
</dbReference>
<keyword evidence="3" id="KW-1185">Reference proteome</keyword>
<accession>A0A803KTW9</accession>
<sequence>MDIPTSERLATIQNQIRLVEAEKLECEQRLVLFWEHLSPIDPALVVVAMLRIQRRIRALEDSKRDLLKEQQALIMQATTHLAPSHRED</sequence>
<dbReference type="PANTHER" id="PTHR36344:SF1">
    <property type="entry name" value="RX N-TERMINAL DOMAIN-CONTAINING PROTEIN"/>
    <property type="match status" value="1"/>
</dbReference>
<feature type="coiled-coil region" evidence="1">
    <location>
        <begin position="9"/>
        <end position="76"/>
    </location>
</feature>
<evidence type="ECO:0000313" key="3">
    <source>
        <dbReference type="Proteomes" id="UP000596660"/>
    </source>
</evidence>
<dbReference type="PANTHER" id="PTHR36344">
    <property type="entry name" value="RX N-TERMINAL DOMAIN-CONTAINING PROTEIN"/>
    <property type="match status" value="1"/>
</dbReference>
<dbReference type="EnsemblPlants" id="AUR62002477-RA">
    <property type="protein sequence ID" value="AUR62002477-RA:cds"/>
    <property type="gene ID" value="AUR62002477"/>
</dbReference>
<protein>
    <submittedName>
        <fullName evidence="2">Uncharacterized protein</fullName>
    </submittedName>
</protein>
<proteinExistence type="predicted"/>
<reference evidence="2" key="2">
    <citation type="submission" date="2021-03" db="UniProtKB">
        <authorList>
            <consortium name="EnsemblPlants"/>
        </authorList>
    </citation>
    <scope>IDENTIFICATION</scope>
</reference>
<dbReference type="AlphaFoldDB" id="A0A803KTW9"/>